<feature type="region of interest" description="Disordered" evidence="2">
    <location>
        <begin position="1"/>
        <end position="73"/>
    </location>
</feature>
<feature type="coiled-coil region" evidence="1">
    <location>
        <begin position="129"/>
        <end position="156"/>
    </location>
</feature>
<evidence type="ECO:0000259" key="3">
    <source>
        <dbReference type="Pfam" id="PF21039"/>
    </source>
</evidence>
<dbReference type="GO" id="GO:0005929">
    <property type="term" value="C:cilium"/>
    <property type="evidence" value="ECO:0007669"/>
    <property type="project" value="TreeGrafter"/>
</dbReference>
<protein>
    <submittedName>
        <fullName evidence="5">TRAF-type domain-containing protein</fullName>
    </submittedName>
</protein>
<feature type="compositionally biased region" description="Polar residues" evidence="2">
    <location>
        <begin position="1"/>
        <end position="11"/>
    </location>
</feature>
<dbReference type="Proteomes" id="UP000492821">
    <property type="component" value="Unassembled WGS sequence"/>
</dbReference>
<feature type="region of interest" description="Disordered" evidence="2">
    <location>
        <begin position="237"/>
        <end position="266"/>
    </location>
</feature>
<dbReference type="PANTHER" id="PTHR13371">
    <property type="entry name" value="GLYCINE-, GLUTAMATE-, THIENYLCYCLOHEXYLPIPERIDINE-BINDING PROTEIN"/>
    <property type="match status" value="1"/>
</dbReference>
<evidence type="ECO:0000313" key="4">
    <source>
        <dbReference type="Proteomes" id="UP000492821"/>
    </source>
</evidence>
<organism evidence="4 5">
    <name type="scientific">Panagrellus redivivus</name>
    <name type="common">Microworm</name>
    <dbReference type="NCBI Taxonomy" id="6233"/>
    <lineage>
        <taxon>Eukaryota</taxon>
        <taxon>Metazoa</taxon>
        <taxon>Ecdysozoa</taxon>
        <taxon>Nematoda</taxon>
        <taxon>Chromadorea</taxon>
        <taxon>Rhabditida</taxon>
        <taxon>Tylenchina</taxon>
        <taxon>Panagrolaimomorpha</taxon>
        <taxon>Panagrolaimoidea</taxon>
        <taxon>Panagrolaimidae</taxon>
        <taxon>Panagrellus</taxon>
    </lineage>
</organism>
<reference evidence="5" key="2">
    <citation type="submission" date="2020-10" db="UniProtKB">
        <authorList>
            <consortium name="WormBaseParasite"/>
        </authorList>
    </citation>
    <scope>IDENTIFICATION</scope>
</reference>
<feature type="region of interest" description="Disordered" evidence="2">
    <location>
        <begin position="517"/>
        <end position="545"/>
    </location>
</feature>
<reference evidence="4" key="1">
    <citation type="journal article" date="2013" name="Genetics">
        <title>The draft genome and transcriptome of Panagrellus redivivus are shaped by the harsh demands of a free-living lifestyle.</title>
        <authorList>
            <person name="Srinivasan J."/>
            <person name="Dillman A.R."/>
            <person name="Macchietto M.G."/>
            <person name="Heikkinen L."/>
            <person name="Lakso M."/>
            <person name="Fracchia K.M."/>
            <person name="Antoshechkin I."/>
            <person name="Mortazavi A."/>
            <person name="Wong G."/>
            <person name="Sternberg P.W."/>
        </authorList>
    </citation>
    <scope>NUCLEOTIDE SEQUENCE [LARGE SCALE GENOMIC DNA]</scope>
    <source>
        <strain evidence="4">MT8872</strain>
    </source>
</reference>
<dbReference type="AlphaFoldDB" id="A0A7E4UW70"/>
<feature type="domain" description="Centrosomal protein CEP104 Zn finger" evidence="3">
    <location>
        <begin position="297"/>
        <end position="407"/>
    </location>
</feature>
<feature type="compositionally biased region" description="Basic and acidic residues" evidence="2">
    <location>
        <begin position="440"/>
        <end position="452"/>
    </location>
</feature>
<feature type="compositionally biased region" description="Pro residues" evidence="2">
    <location>
        <begin position="472"/>
        <end position="495"/>
    </location>
</feature>
<evidence type="ECO:0000256" key="1">
    <source>
        <dbReference type="SAM" id="Coils"/>
    </source>
</evidence>
<name>A0A7E4UW70_PANRE</name>
<dbReference type="InterPro" id="IPR048738">
    <property type="entry name" value="CEP104_Znf"/>
</dbReference>
<dbReference type="InterPro" id="IPR052607">
    <property type="entry name" value="CEP104-like"/>
</dbReference>
<feature type="compositionally biased region" description="Basic and acidic residues" evidence="2">
    <location>
        <begin position="239"/>
        <end position="254"/>
    </location>
</feature>
<accession>A0A7E4UW70</accession>
<keyword evidence="1" id="KW-0175">Coiled coil</keyword>
<evidence type="ECO:0000313" key="5">
    <source>
        <dbReference type="WBParaSite" id="Pan_g1358.t1"/>
    </source>
</evidence>
<feature type="region of interest" description="Disordered" evidence="2">
    <location>
        <begin position="194"/>
        <end position="225"/>
    </location>
</feature>
<feature type="compositionally biased region" description="Low complexity" evidence="2">
    <location>
        <begin position="45"/>
        <end position="70"/>
    </location>
</feature>
<dbReference type="WBParaSite" id="Pan_g1358.t1">
    <property type="protein sequence ID" value="Pan_g1358.t1"/>
    <property type="gene ID" value="Pan_g1358"/>
</dbReference>
<feature type="compositionally biased region" description="Basic and acidic residues" evidence="2">
    <location>
        <begin position="18"/>
        <end position="28"/>
    </location>
</feature>
<dbReference type="PANTHER" id="PTHR13371:SF0">
    <property type="entry name" value="CENTROSOMAL PROTEIN OF 104 KDA"/>
    <property type="match status" value="1"/>
</dbReference>
<sequence>MSSKRLGTATSELYYDEYVQRRNRELDGQRSSSAGRRPESKDSSNGRPSSKSSKASSGSSNSGRPSSSKKNAADAYAFEPHAYKPIGYKTFKSELGDDPLTALKILKTRIRNMSITTDAKSYPIKKQLCQQANNDVSKAEKEMEGLAAQRSQAILQGNTTDANEISKKMNDLRDRATYTAYSDLLLEENKMSSMGVKSDWTPPPVEPDDDDLESKATKPKKKEPEVRLIRTMSARKRDRLAATKKDEGPVKDFRPLTAPKPPKRNERLFGNVVNEKGTVYGATVIDDPFKQPSTIGVCVFCFEQNVDFSREVFLKQHMAECCPCLTRCDFCDKVIEVQTLNEHQLERCRFVENHMVPCELCGLACYDGEKNHPRCRKMAPPEDSAWCPLCSIAVKPFEDKKAWQKHLRKDCYNNPRKNLSGVPSPAVLMVQPMQPGFDVDGYHSEPQLKPEPDPNAIDPSLKPENVYDGEPPAEPVPEPVQEPYPPPQYPYPPYPVYGNNITADAIRQAFQAIKENRKAETEKMREEEAAREKIEEAKAEAEAKRLEKEVAAIKKKQEEEKKSKKKKR</sequence>
<evidence type="ECO:0000256" key="2">
    <source>
        <dbReference type="SAM" id="MobiDB-lite"/>
    </source>
</evidence>
<feature type="region of interest" description="Disordered" evidence="2">
    <location>
        <begin position="434"/>
        <end position="496"/>
    </location>
</feature>
<keyword evidence="4" id="KW-1185">Reference proteome</keyword>
<dbReference type="Pfam" id="PF21039">
    <property type="entry name" value="CEP104_ZnF"/>
    <property type="match status" value="1"/>
</dbReference>
<proteinExistence type="predicted"/>